<comment type="similarity">
    <text evidence="1 2">Belongs to the enoyl-CoA hydratase/isomerase family.</text>
</comment>
<dbReference type="Gene3D" id="3.90.226.10">
    <property type="entry name" value="2-enoyl-CoA Hydratase, Chain A, domain 1"/>
    <property type="match status" value="1"/>
</dbReference>
<dbReference type="InterPro" id="IPR029045">
    <property type="entry name" value="ClpP/crotonase-like_dom_sf"/>
</dbReference>
<dbReference type="InterPro" id="IPR001753">
    <property type="entry name" value="Enoyl-CoA_hydra/iso"/>
</dbReference>
<dbReference type="PANTHER" id="PTHR43459:SF1">
    <property type="entry name" value="EG:BACN32G11.4 PROTEIN"/>
    <property type="match status" value="1"/>
</dbReference>
<gene>
    <name evidence="3" type="ORF">NZD86_12715</name>
</gene>
<evidence type="ECO:0000313" key="4">
    <source>
        <dbReference type="Proteomes" id="UP001164803"/>
    </source>
</evidence>
<protein>
    <submittedName>
        <fullName evidence="3">Enoyl-CoA hydratase-related protein</fullName>
    </submittedName>
</protein>
<evidence type="ECO:0000256" key="2">
    <source>
        <dbReference type="RuleBase" id="RU003707"/>
    </source>
</evidence>
<evidence type="ECO:0000256" key="1">
    <source>
        <dbReference type="ARBA" id="ARBA00005254"/>
    </source>
</evidence>
<dbReference type="Pfam" id="PF00378">
    <property type="entry name" value="ECH_1"/>
    <property type="match status" value="1"/>
</dbReference>
<dbReference type="InterPro" id="IPR014748">
    <property type="entry name" value="Enoyl-CoA_hydra_C"/>
</dbReference>
<dbReference type="Gene3D" id="1.10.12.10">
    <property type="entry name" value="Lyase 2-enoyl-coa Hydratase, Chain A, domain 2"/>
    <property type="match status" value="1"/>
</dbReference>
<sequence>MYETITLKTNDAVATITLNRPDKLNAFTPLMHQELVDALTIIEGDSHVRAVVLTGNGRAFCSGQDLTAVQTGESIDYQALLKEGYNPIIEKLTGLEKPIVTAVNGVAAGAGVSLALACDLKVASDKASFVQAFVHVGLVPDSGSTWFLPRQVGLAKAMELAMLGERISADEALRVGLINRVVPHETVLDEATALATRLAELPTRAIGLTKRAFYQGMVSTLSEALDNEAELQARASQTYDHHEGISAFLEKRKPQFRGK</sequence>
<reference evidence="3" key="1">
    <citation type="submission" date="2022-08" db="EMBL/GenBank/DDBJ databases">
        <title>Alicyclobacillus dauci DSM2870, complete genome.</title>
        <authorList>
            <person name="Wang Q."/>
            <person name="Cai R."/>
            <person name="Wang Z."/>
        </authorList>
    </citation>
    <scope>NUCLEOTIDE SEQUENCE</scope>
    <source>
        <strain evidence="3">DSM 28700</strain>
    </source>
</reference>
<dbReference type="Proteomes" id="UP001164803">
    <property type="component" value="Chromosome"/>
</dbReference>
<dbReference type="SUPFAM" id="SSF52096">
    <property type="entry name" value="ClpP/crotonase"/>
    <property type="match status" value="1"/>
</dbReference>
<dbReference type="EMBL" id="CP104064">
    <property type="protein sequence ID" value="WAH35177.1"/>
    <property type="molecule type" value="Genomic_DNA"/>
</dbReference>
<evidence type="ECO:0000313" key="3">
    <source>
        <dbReference type="EMBL" id="WAH35177.1"/>
    </source>
</evidence>
<dbReference type="PROSITE" id="PS00166">
    <property type="entry name" value="ENOYL_COA_HYDRATASE"/>
    <property type="match status" value="1"/>
</dbReference>
<proteinExistence type="inferred from homology"/>
<keyword evidence="4" id="KW-1185">Reference proteome</keyword>
<dbReference type="PANTHER" id="PTHR43459">
    <property type="entry name" value="ENOYL-COA HYDRATASE"/>
    <property type="match status" value="1"/>
</dbReference>
<organism evidence="3 4">
    <name type="scientific">Alicyclobacillus dauci</name>
    <dbReference type="NCBI Taxonomy" id="1475485"/>
    <lineage>
        <taxon>Bacteria</taxon>
        <taxon>Bacillati</taxon>
        <taxon>Bacillota</taxon>
        <taxon>Bacilli</taxon>
        <taxon>Bacillales</taxon>
        <taxon>Alicyclobacillaceae</taxon>
        <taxon>Alicyclobacillus</taxon>
    </lineage>
</organism>
<accession>A0ABY6YXC6</accession>
<dbReference type="InterPro" id="IPR018376">
    <property type="entry name" value="Enoyl-CoA_hyd/isom_CS"/>
</dbReference>
<dbReference type="CDD" id="cd06558">
    <property type="entry name" value="crotonase-like"/>
    <property type="match status" value="1"/>
</dbReference>
<dbReference type="RefSeq" id="WP_268042141.1">
    <property type="nucleotide sequence ID" value="NZ_CP104064.1"/>
</dbReference>
<name>A0ABY6YXC6_9BACL</name>